<evidence type="ECO:0000313" key="3">
    <source>
        <dbReference type="EMBL" id="QQD24074.1"/>
    </source>
</evidence>
<evidence type="ECO:0000256" key="1">
    <source>
        <dbReference type="SAM" id="MobiDB-lite"/>
    </source>
</evidence>
<keyword evidence="2" id="KW-0732">Signal</keyword>
<protein>
    <submittedName>
        <fullName evidence="3">Uncharacterized protein</fullName>
    </submittedName>
</protein>
<dbReference type="KEGG" id="vcw:GJQ55_06090"/>
<evidence type="ECO:0000256" key="2">
    <source>
        <dbReference type="SAM" id="SignalP"/>
    </source>
</evidence>
<dbReference type="RefSeq" id="WP_228346630.1">
    <property type="nucleotide sequence ID" value="NZ_CP046056.1"/>
</dbReference>
<feature type="signal peptide" evidence="2">
    <location>
        <begin position="1"/>
        <end position="25"/>
    </location>
</feature>
<evidence type="ECO:0000313" key="4">
    <source>
        <dbReference type="Proteomes" id="UP000596074"/>
    </source>
</evidence>
<accession>A0A9X7YNT2</accession>
<name>A0A9X7YNT2_9GAMM</name>
<feature type="compositionally biased region" description="Low complexity" evidence="1">
    <location>
        <begin position="103"/>
        <end position="116"/>
    </location>
</feature>
<dbReference type="Proteomes" id="UP000596074">
    <property type="component" value="Chromosome"/>
</dbReference>
<feature type="region of interest" description="Disordered" evidence="1">
    <location>
        <begin position="51"/>
        <end position="118"/>
    </location>
</feature>
<sequence>MNTTHRTFLLTLFSSTCLLAASAVADIQEIPPEEMTEAYIRDTTVVVPQQNQNSSATAATVKVAPLEDLPGSNQATPGDDRSARPDLTPAAEQYLSEQRDRQLQQQQQPGITQPQPTDANIAAREAYLRDLLGLKAGQPIDYNNLKFPMPSTLPPVPTGLTGYELKADQFSIRIPNTNDHPALTQQTPGGEMKVDVTPLDIIFTINLPQR</sequence>
<proteinExistence type="predicted"/>
<gene>
    <name evidence="3" type="ORF">GJQ55_06090</name>
</gene>
<organism evidence="3 4">
    <name type="scientific">Venatoribacter cucullus</name>
    <dbReference type="NCBI Taxonomy" id="2661630"/>
    <lineage>
        <taxon>Bacteria</taxon>
        <taxon>Pseudomonadati</taxon>
        <taxon>Pseudomonadota</taxon>
        <taxon>Gammaproteobacteria</taxon>
        <taxon>Oceanospirillales</taxon>
        <taxon>Oceanospirillaceae</taxon>
        <taxon>Venatoribacter</taxon>
    </lineage>
</organism>
<reference evidence="3 4" key="1">
    <citation type="submission" date="2019-11" db="EMBL/GenBank/DDBJ databases">
        <title>Venatorbacter sp. nov. a predator of Campylobacter and other Gram-negative bacteria.</title>
        <authorList>
            <person name="Saeedi A."/>
            <person name="Cummings N.J."/>
            <person name="Connerton I.F."/>
            <person name="Connerton P.L."/>
        </authorList>
    </citation>
    <scope>NUCLEOTIDE SEQUENCE [LARGE SCALE GENOMIC DNA]</scope>
    <source>
        <strain evidence="3">XL5</strain>
    </source>
</reference>
<dbReference type="AlphaFoldDB" id="A0A9X7YNT2"/>
<keyword evidence="4" id="KW-1185">Reference proteome</keyword>
<feature type="chain" id="PRO_5040975412" evidence="2">
    <location>
        <begin position="26"/>
        <end position="210"/>
    </location>
</feature>
<dbReference type="EMBL" id="CP046056">
    <property type="protein sequence ID" value="QQD24074.1"/>
    <property type="molecule type" value="Genomic_DNA"/>
</dbReference>